<gene>
    <name evidence="6" type="ORF">GALL_13300</name>
</gene>
<dbReference type="InterPro" id="IPR051474">
    <property type="entry name" value="Anti-sigma-K/W_factor"/>
</dbReference>
<sequence length="277" mass="30759">MNPELEELASRYVLDQLDDRERAEFEARLIASTELTARVRELESAYAQVVRGLPRYEPPGDLLDSIEARIHDQPGVRQRLASPNRMRRWRLVAGWGIAAVIAVSVSTIAIQSLRRETRPLVLVVGLDSSRSTLAQLHVGERGADSDARFIQLASLAEKYWKNPDDLPVALAAADHGGRAYAVFDPESNQGFIGIQHLPAPKPGTQYHVWIVDTATHRVREAGILPIEGAQDGLFSFSITPVGREKSERLQFFVTAEENANGLTKTPRGRVVLGRREI</sequence>
<reference evidence="6" key="1">
    <citation type="submission" date="2016-10" db="EMBL/GenBank/DDBJ databases">
        <title>Sequence of Gallionella enrichment culture.</title>
        <authorList>
            <person name="Poehlein A."/>
            <person name="Muehling M."/>
            <person name="Daniel R."/>
        </authorList>
    </citation>
    <scope>NUCLEOTIDE SEQUENCE</scope>
</reference>
<dbReference type="GO" id="GO:0016020">
    <property type="term" value="C:membrane"/>
    <property type="evidence" value="ECO:0007669"/>
    <property type="project" value="UniProtKB-SubCell"/>
</dbReference>
<evidence type="ECO:0000256" key="5">
    <source>
        <dbReference type="SAM" id="Phobius"/>
    </source>
</evidence>
<organism evidence="6">
    <name type="scientific">mine drainage metagenome</name>
    <dbReference type="NCBI Taxonomy" id="410659"/>
    <lineage>
        <taxon>unclassified sequences</taxon>
        <taxon>metagenomes</taxon>
        <taxon>ecological metagenomes</taxon>
    </lineage>
</organism>
<keyword evidence="3 5" id="KW-1133">Transmembrane helix</keyword>
<proteinExistence type="predicted"/>
<feature type="transmembrane region" description="Helical" evidence="5">
    <location>
        <begin position="89"/>
        <end position="110"/>
    </location>
</feature>
<protein>
    <submittedName>
        <fullName evidence="6">Anti-sigma-K factor rskA</fullName>
    </submittedName>
</protein>
<name>A0A1J5TDI5_9ZZZZ</name>
<comment type="caution">
    <text evidence="6">The sequence shown here is derived from an EMBL/GenBank/DDBJ whole genome shotgun (WGS) entry which is preliminary data.</text>
</comment>
<dbReference type="GO" id="GO:0006417">
    <property type="term" value="P:regulation of translation"/>
    <property type="evidence" value="ECO:0007669"/>
    <property type="project" value="TreeGrafter"/>
</dbReference>
<evidence type="ECO:0000256" key="4">
    <source>
        <dbReference type="ARBA" id="ARBA00023136"/>
    </source>
</evidence>
<keyword evidence="2 5" id="KW-0812">Transmembrane</keyword>
<keyword evidence="4 5" id="KW-0472">Membrane</keyword>
<evidence type="ECO:0000256" key="3">
    <source>
        <dbReference type="ARBA" id="ARBA00022989"/>
    </source>
</evidence>
<dbReference type="GO" id="GO:0016989">
    <property type="term" value="F:sigma factor antagonist activity"/>
    <property type="evidence" value="ECO:0007669"/>
    <property type="project" value="TreeGrafter"/>
</dbReference>
<dbReference type="AlphaFoldDB" id="A0A1J5TDI5"/>
<dbReference type="Gene3D" id="1.10.10.1320">
    <property type="entry name" value="Anti-sigma factor, zinc-finger domain"/>
    <property type="match status" value="1"/>
</dbReference>
<dbReference type="InterPro" id="IPR041916">
    <property type="entry name" value="Anti_sigma_zinc_sf"/>
</dbReference>
<dbReference type="EMBL" id="MLJW01000002">
    <property type="protein sequence ID" value="OIR18985.1"/>
    <property type="molecule type" value="Genomic_DNA"/>
</dbReference>
<comment type="subcellular location">
    <subcellularLocation>
        <location evidence="1">Membrane</location>
        <topology evidence="1">Single-pass membrane protein</topology>
    </subcellularLocation>
</comment>
<dbReference type="PANTHER" id="PTHR37461">
    <property type="entry name" value="ANTI-SIGMA-K FACTOR RSKA"/>
    <property type="match status" value="1"/>
</dbReference>
<dbReference type="PANTHER" id="PTHR37461:SF1">
    <property type="entry name" value="ANTI-SIGMA-K FACTOR RSKA"/>
    <property type="match status" value="1"/>
</dbReference>
<evidence type="ECO:0000256" key="1">
    <source>
        <dbReference type="ARBA" id="ARBA00004167"/>
    </source>
</evidence>
<evidence type="ECO:0000313" key="6">
    <source>
        <dbReference type="EMBL" id="OIR18985.1"/>
    </source>
</evidence>
<accession>A0A1J5TDI5</accession>
<evidence type="ECO:0000256" key="2">
    <source>
        <dbReference type="ARBA" id="ARBA00022692"/>
    </source>
</evidence>